<keyword evidence="3" id="KW-1185">Reference proteome</keyword>
<proteinExistence type="predicted"/>
<reference evidence="2 3" key="1">
    <citation type="submission" date="2017-09" db="EMBL/GenBank/DDBJ databases">
        <title>Complete genome sequence of Verrucomicrobial strain HZ-65, isolated from freshwater.</title>
        <authorList>
            <person name="Choi A."/>
        </authorList>
    </citation>
    <scope>NUCLEOTIDE SEQUENCE [LARGE SCALE GENOMIC DNA]</scope>
    <source>
        <strain evidence="2 3">HZ-65</strain>
    </source>
</reference>
<dbReference type="AlphaFoldDB" id="A0A290QDQ3"/>
<protein>
    <submittedName>
        <fullName evidence="2">Uncharacterized protein</fullName>
    </submittedName>
</protein>
<dbReference type="Proteomes" id="UP000217265">
    <property type="component" value="Chromosome"/>
</dbReference>
<accession>A0A290QDQ3</accession>
<name>A0A290QDQ3_9BACT</name>
<evidence type="ECO:0000313" key="3">
    <source>
        <dbReference type="Proteomes" id="UP000217265"/>
    </source>
</evidence>
<feature type="region of interest" description="Disordered" evidence="1">
    <location>
        <begin position="311"/>
        <end position="423"/>
    </location>
</feature>
<dbReference type="EMBL" id="CP023344">
    <property type="protein sequence ID" value="ATC63458.1"/>
    <property type="molecule type" value="Genomic_DNA"/>
</dbReference>
<gene>
    <name evidence="2" type="ORF">CMV30_05540</name>
</gene>
<evidence type="ECO:0000256" key="1">
    <source>
        <dbReference type="SAM" id="MobiDB-lite"/>
    </source>
</evidence>
<feature type="compositionally biased region" description="Pro residues" evidence="1">
    <location>
        <begin position="322"/>
        <end position="337"/>
    </location>
</feature>
<feature type="compositionally biased region" description="Low complexity" evidence="1">
    <location>
        <begin position="311"/>
        <end position="321"/>
    </location>
</feature>
<evidence type="ECO:0000313" key="2">
    <source>
        <dbReference type="EMBL" id="ATC63458.1"/>
    </source>
</evidence>
<sequence length="513" mass="54243">METPNSPHPHTDPPASFTRPAFGLEIKNLPPHKILTRCAPMNLTDEAPKLNPWPFIVGDAVLLGTAALIASQSPAPLTGAPLIATAGCVALGAVLACVPFLLNYTRRQDLALAERQSEIAALARTTAESAEQLGIAAQGLHAIADTANKALKHADQLPQKLQEKINDFKTQLNEVAVTENEVLAQEVNTLRTSEIERLETAFASVRKTAAELTALETATRQHLADLNQSLTRFSATAERTATDTTAALAASRADAERSLASAQKSATAAFERAVSTALASLETRLTALPLLAAPAASSIAIPTNTDAPAATVPTLAPFTPATTPPISVPEETPPPSAQPTDFEHAPEVSLATSHPPFSAPARSVSPPTLAVTTDDPAAPARKRLPRKSLLRDDDQPSLGLDLADPAPHNEYSQLAPDDTAPPAAVSSDGFTRLLVTAYIGIGNKLFVRGEGPGLSWEKGSPLQFVSIGKWRWETPDATEPLTLRLYKNDDQECTALGELTLAPGHQQEVRASF</sequence>
<organism evidence="2 3">
    <name type="scientific">Nibricoccus aquaticus</name>
    <dbReference type="NCBI Taxonomy" id="2576891"/>
    <lineage>
        <taxon>Bacteria</taxon>
        <taxon>Pseudomonadati</taxon>
        <taxon>Verrucomicrobiota</taxon>
        <taxon>Opitutia</taxon>
        <taxon>Opitutales</taxon>
        <taxon>Opitutaceae</taxon>
        <taxon>Nibricoccus</taxon>
    </lineage>
</organism>
<dbReference type="KEGG" id="vbh:CMV30_05540"/>